<proteinExistence type="predicted"/>
<evidence type="ECO:0000313" key="2">
    <source>
        <dbReference type="EMBL" id="KAK7261058.1"/>
    </source>
</evidence>
<evidence type="ECO:0000256" key="1">
    <source>
        <dbReference type="SAM" id="MobiDB-lite"/>
    </source>
</evidence>
<gene>
    <name evidence="2" type="ORF">RIF29_27361</name>
</gene>
<organism evidence="2 3">
    <name type="scientific">Crotalaria pallida</name>
    <name type="common">Smooth rattlebox</name>
    <name type="synonym">Crotalaria striata</name>
    <dbReference type="NCBI Taxonomy" id="3830"/>
    <lineage>
        <taxon>Eukaryota</taxon>
        <taxon>Viridiplantae</taxon>
        <taxon>Streptophyta</taxon>
        <taxon>Embryophyta</taxon>
        <taxon>Tracheophyta</taxon>
        <taxon>Spermatophyta</taxon>
        <taxon>Magnoliopsida</taxon>
        <taxon>eudicotyledons</taxon>
        <taxon>Gunneridae</taxon>
        <taxon>Pentapetalae</taxon>
        <taxon>rosids</taxon>
        <taxon>fabids</taxon>
        <taxon>Fabales</taxon>
        <taxon>Fabaceae</taxon>
        <taxon>Papilionoideae</taxon>
        <taxon>50 kb inversion clade</taxon>
        <taxon>genistoids sensu lato</taxon>
        <taxon>core genistoids</taxon>
        <taxon>Crotalarieae</taxon>
        <taxon>Crotalaria</taxon>
    </lineage>
</organism>
<evidence type="ECO:0000313" key="3">
    <source>
        <dbReference type="Proteomes" id="UP001372338"/>
    </source>
</evidence>
<evidence type="ECO:0008006" key="4">
    <source>
        <dbReference type="Google" id="ProtNLM"/>
    </source>
</evidence>
<dbReference type="EMBL" id="JAYWIO010000005">
    <property type="protein sequence ID" value="KAK7261058.1"/>
    <property type="molecule type" value="Genomic_DNA"/>
</dbReference>
<dbReference type="AlphaFoldDB" id="A0AAN9EPV5"/>
<protein>
    <recommendedName>
        <fullName evidence="4">DUF4283 domain-containing protein</fullName>
    </recommendedName>
</protein>
<accession>A0AAN9EPV5</accession>
<name>A0AAN9EPV5_CROPI</name>
<dbReference type="PANTHER" id="PTHR34427">
    <property type="entry name" value="DUF4283 DOMAIN PROTEIN"/>
    <property type="match status" value="1"/>
</dbReference>
<sequence length="384" mass="43292">MVRDMGSFNFIVTFGTKEDRAEVINHGLSAVEDFMVKMKEWTPRTVCEKRRVWLEIWGLPPQAWSKGNFARITKGIGNLVEIDQDTAEGLSMEAAKIRITGDGNISTKTSCPVCEYHDISGENNQMSVSRVEDTIRDNILMHHSQSNVPDKSNQEDDNLYVSDTKASATTVHNQQEVEEQTRVVMRSGEEEQPCNINCEEGINNGGPNLSFFLGTTEFSKKEPDNNDTLNNEDVSQKTAEGGIDYNLEQEFEIISKCGQMGEENRVHLMEMEHRGTQESSPLSRPPGFTYHGPQASKAQQTSTKRKRGRPKKTKQTKIKQTTNILQEEDSFDDFNTEDEIEARRTWEIGKELDLVAEDNEDTIGTITKLRRSARHAKKVAGPAS</sequence>
<dbReference type="PANTHER" id="PTHR34427:SF5">
    <property type="entry name" value="DUF4283 DOMAIN-CONTAINING PROTEIN"/>
    <property type="match status" value="1"/>
</dbReference>
<dbReference type="Proteomes" id="UP001372338">
    <property type="component" value="Unassembled WGS sequence"/>
</dbReference>
<feature type="region of interest" description="Disordered" evidence="1">
    <location>
        <begin position="272"/>
        <end position="320"/>
    </location>
</feature>
<comment type="caution">
    <text evidence="2">The sequence shown here is derived from an EMBL/GenBank/DDBJ whole genome shotgun (WGS) entry which is preliminary data.</text>
</comment>
<keyword evidence="3" id="KW-1185">Reference proteome</keyword>
<feature type="compositionally biased region" description="Basic residues" evidence="1">
    <location>
        <begin position="303"/>
        <end position="317"/>
    </location>
</feature>
<reference evidence="2 3" key="1">
    <citation type="submission" date="2024-01" db="EMBL/GenBank/DDBJ databases">
        <title>The genomes of 5 underutilized Papilionoideae crops provide insights into root nodulation and disease resistanc.</title>
        <authorList>
            <person name="Yuan L."/>
        </authorList>
    </citation>
    <scope>NUCLEOTIDE SEQUENCE [LARGE SCALE GENOMIC DNA]</scope>
    <source>
        <strain evidence="2">ZHUSHIDOU_FW_LH</strain>
        <tissue evidence="2">Leaf</tissue>
    </source>
</reference>